<dbReference type="PRINTS" id="PR00974">
    <property type="entry name" value="RIBOSOMALS18"/>
</dbReference>
<keyword evidence="5" id="KW-0699">rRNA-binding</keyword>
<name>A0A1G2QIA1_9BACT</name>
<dbReference type="InterPro" id="IPR001648">
    <property type="entry name" value="Ribosomal_bS18"/>
</dbReference>
<dbReference type="Gene3D" id="4.10.640.10">
    <property type="entry name" value="Ribosomal protein S18"/>
    <property type="match status" value="1"/>
</dbReference>
<protein>
    <recommendedName>
        <fullName evidence="4 5">Small ribosomal subunit protein bS18</fullName>
    </recommendedName>
</protein>
<keyword evidence="5" id="KW-0694">RNA-binding</keyword>
<reference evidence="7 8" key="1">
    <citation type="journal article" date="2016" name="Nat. Commun.">
        <title>Thousands of microbial genomes shed light on interconnected biogeochemical processes in an aquifer system.</title>
        <authorList>
            <person name="Anantharaman K."/>
            <person name="Brown C.T."/>
            <person name="Hug L.A."/>
            <person name="Sharon I."/>
            <person name="Castelle C.J."/>
            <person name="Probst A.J."/>
            <person name="Thomas B.C."/>
            <person name="Singh A."/>
            <person name="Wilkins M.J."/>
            <person name="Karaoz U."/>
            <person name="Brodie E.L."/>
            <person name="Williams K.H."/>
            <person name="Hubbard S.S."/>
            <person name="Banfield J.F."/>
        </authorList>
    </citation>
    <scope>NUCLEOTIDE SEQUENCE [LARGE SCALE GENOMIC DNA]</scope>
</reference>
<dbReference type="GO" id="GO:0022627">
    <property type="term" value="C:cytosolic small ribosomal subunit"/>
    <property type="evidence" value="ECO:0007669"/>
    <property type="project" value="TreeGrafter"/>
</dbReference>
<evidence type="ECO:0000313" key="7">
    <source>
        <dbReference type="EMBL" id="OHA60320.1"/>
    </source>
</evidence>
<dbReference type="SUPFAM" id="SSF46911">
    <property type="entry name" value="Ribosomal protein S18"/>
    <property type="match status" value="1"/>
</dbReference>
<dbReference type="PANTHER" id="PTHR13479">
    <property type="entry name" value="30S RIBOSOMAL PROTEIN S18"/>
    <property type="match status" value="1"/>
</dbReference>
<sequence length="66" mass="7769">MKQCHFCTGNVKHVDYKDTELLKRFMNPHARMVGRRRSSVCAKHQRKLSLAIKRARFLGLLPYVAR</sequence>
<proteinExistence type="inferred from homology"/>
<comment type="function">
    <text evidence="5">Binds as a heterodimer with protein bS6 to the central domain of the 16S rRNA, where it helps stabilize the platform of the 30S subunit.</text>
</comment>
<evidence type="ECO:0000256" key="1">
    <source>
        <dbReference type="ARBA" id="ARBA00005589"/>
    </source>
</evidence>
<keyword evidence="2 5" id="KW-0689">Ribosomal protein</keyword>
<evidence type="ECO:0000313" key="8">
    <source>
        <dbReference type="Proteomes" id="UP000177090"/>
    </source>
</evidence>
<gene>
    <name evidence="5" type="primary">rpsR</name>
    <name evidence="7" type="ORF">A2569_02365</name>
</gene>
<dbReference type="InterPro" id="IPR018275">
    <property type="entry name" value="Ribosomal_bS18_CS"/>
</dbReference>
<dbReference type="GO" id="GO:0006412">
    <property type="term" value="P:translation"/>
    <property type="evidence" value="ECO:0007669"/>
    <property type="project" value="UniProtKB-UniRule"/>
</dbReference>
<dbReference type="NCBIfam" id="TIGR00165">
    <property type="entry name" value="S18"/>
    <property type="match status" value="1"/>
</dbReference>
<dbReference type="AlphaFoldDB" id="A0A1G2QIA1"/>
<keyword evidence="3 5" id="KW-0687">Ribonucleoprotein</keyword>
<organism evidence="7 8">
    <name type="scientific">Candidatus Vogelbacteria bacterium RIFOXYD1_FULL_51_18</name>
    <dbReference type="NCBI Taxonomy" id="1802440"/>
    <lineage>
        <taxon>Bacteria</taxon>
        <taxon>Candidatus Vogeliibacteriota</taxon>
    </lineage>
</organism>
<dbReference type="HAMAP" id="MF_00270">
    <property type="entry name" value="Ribosomal_bS18"/>
    <property type="match status" value="1"/>
</dbReference>
<evidence type="ECO:0000256" key="2">
    <source>
        <dbReference type="ARBA" id="ARBA00022980"/>
    </source>
</evidence>
<comment type="subunit">
    <text evidence="5">Part of the 30S ribosomal subunit. Forms a tight heterodimer with protein bS6.</text>
</comment>
<dbReference type="PROSITE" id="PS00057">
    <property type="entry name" value="RIBOSOMAL_S18"/>
    <property type="match status" value="1"/>
</dbReference>
<dbReference type="Pfam" id="PF01084">
    <property type="entry name" value="Ribosomal_S18"/>
    <property type="match status" value="1"/>
</dbReference>
<comment type="similarity">
    <text evidence="1 5 6">Belongs to the bacterial ribosomal protein bS18 family.</text>
</comment>
<dbReference type="STRING" id="1802440.A2569_02365"/>
<evidence type="ECO:0000256" key="4">
    <source>
        <dbReference type="ARBA" id="ARBA00035141"/>
    </source>
</evidence>
<dbReference type="Proteomes" id="UP000177090">
    <property type="component" value="Unassembled WGS sequence"/>
</dbReference>
<dbReference type="EMBL" id="MHTL01000015">
    <property type="protein sequence ID" value="OHA60320.1"/>
    <property type="molecule type" value="Genomic_DNA"/>
</dbReference>
<dbReference type="InterPro" id="IPR036870">
    <property type="entry name" value="Ribosomal_bS18_sf"/>
</dbReference>
<dbReference type="GO" id="GO:0003735">
    <property type="term" value="F:structural constituent of ribosome"/>
    <property type="evidence" value="ECO:0007669"/>
    <property type="project" value="InterPro"/>
</dbReference>
<dbReference type="PANTHER" id="PTHR13479:SF40">
    <property type="entry name" value="SMALL RIBOSOMAL SUBUNIT PROTEIN BS18M"/>
    <property type="match status" value="1"/>
</dbReference>
<dbReference type="GO" id="GO:0070181">
    <property type="term" value="F:small ribosomal subunit rRNA binding"/>
    <property type="evidence" value="ECO:0007669"/>
    <property type="project" value="TreeGrafter"/>
</dbReference>
<evidence type="ECO:0000256" key="6">
    <source>
        <dbReference type="RuleBase" id="RU003910"/>
    </source>
</evidence>
<evidence type="ECO:0000256" key="5">
    <source>
        <dbReference type="HAMAP-Rule" id="MF_00270"/>
    </source>
</evidence>
<comment type="caution">
    <text evidence="7">The sequence shown here is derived from an EMBL/GenBank/DDBJ whole genome shotgun (WGS) entry which is preliminary data.</text>
</comment>
<evidence type="ECO:0000256" key="3">
    <source>
        <dbReference type="ARBA" id="ARBA00023274"/>
    </source>
</evidence>
<accession>A0A1G2QIA1</accession>